<feature type="transmembrane region" description="Helical" evidence="4">
    <location>
        <begin position="655"/>
        <end position="674"/>
    </location>
</feature>
<dbReference type="Proteomes" id="UP001295423">
    <property type="component" value="Unassembled WGS sequence"/>
</dbReference>
<accession>A0AAD2CTR3</accession>
<evidence type="ECO:0000259" key="6">
    <source>
        <dbReference type="Pfam" id="PF00150"/>
    </source>
</evidence>
<dbReference type="GO" id="GO:0009251">
    <property type="term" value="P:glucan catabolic process"/>
    <property type="evidence" value="ECO:0007669"/>
    <property type="project" value="TreeGrafter"/>
</dbReference>
<evidence type="ECO:0000313" key="8">
    <source>
        <dbReference type="Proteomes" id="UP001295423"/>
    </source>
</evidence>
<organism evidence="7 8">
    <name type="scientific">Cylindrotheca closterium</name>
    <dbReference type="NCBI Taxonomy" id="2856"/>
    <lineage>
        <taxon>Eukaryota</taxon>
        <taxon>Sar</taxon>
        <taxon>Stramenopiles</taxon>
        <taxon>Ochrophyta</taxon>
        <taxon>Bacillariophyta</taxon>
        <taxon>Bacillariophyceae</taxon>
        <taxon>Bacillariophycidae</taxon>
        <taxon>Bacillariales</taxon>
        <taxon>Bacillariaceae</taxon>
        <taxon>Cylindrotheca</taxon>
    </lineage>
</organism>
<gene>
    <name evidence="7" type="ORF">CYCCA115_LOCUS8926</name>
</gene>
<keyword evidence="3" id="KW-0326">Glycosidase</keyword>
<evidence type="ECO:0000256" key="1">
    <source>
        <dbReference type="ARBA" id="ARBA00005641"/>
    </source>
</evidence>
<dbReference type="Gene3D" id="3.20.20.80">
    <property type="entry name" value="Glycosidases"/>
    <property type="match status" value="1"/>
</dbReference>
<comment type="similarity">
    <text evidence="1">Belongs to the glycosyl hydrolase 5 (cellulase A) family.</text>
</comment>
<keyword evidence="4" id="KW-0472">Membrane</keyword>
<feature type="chain" id="PRO_5042040450" description="Glycoside hydrolase family 5 domain-containing protein" evidence="5">
    <location>
        <begin position="22"/>
        <end position="733"/>
    </location>
</feature>
<dbReference type="InterPro" id="IPR001547">
    <property type="entry name" value="Glyco_hydro_5"/>
</dbReference>
<keyword evidence="8" id="KW-1185">Reference proteome</keyword>
<keyword evidence="4" id="KW-0812">Transmembrane</keyword>
<evidence type="ECO:0000256" key="4">
    <source>
        <dbReference type="SAM" id="Phobius"/>
    </source>
</evidence>
<keyword evidence="2" id="KW-0378">Hydrolase</keyword>
<dbReference type="GO" id="GO:0008422">
    <property type="term" value="F:beta-glucosidase activity"/>
    <property type="evidence" value="ECO:0007669"/>
    <property type="project" value="TreeGrafter"/>
</dbReference>
<keyword evidence="4" id="KW-1133">Transmembrane helix</keyword>
<dbReference type="SUPFAM" id="SSF51445">
    <property type="entry name" value="(Trans)glycosidases"/>
    <property type="match status" value="1"/>
</dbReference>
<dbReference type="GO" id="GO:0005576">
    <property type="term" value="C:extracellular region"/>
    <property type="evidence" value="ECO:0007669"/>
    <property type="project" value="TreeGrafter"/>
</dbReference>
<dbReference type="PANTHER" id="PTHR31297:SF38">
    <property type="entry name" value="X8 DOMAIN-CONTAINING PROTEIN"/>
    <property type="match status" value="1"/>
</dbReference>
<sequence>MRSLITSLLLVASLWHSPANGDTTTQDGTASTPKNGTQFKHFIALNDTQTCIGDVHARPFNNQIRGVNLGGWMVLEPWITPSMFYQFLGKGEGTAAFDTYTFCQVLGAAEANEQLRRHWDTWVTREIIQELADSGAVNSLRLPVGDYMYKSYGPYDGCFDGALEKVDELLDWAYESGLTVLFDVHTLKDSQNGFDNSGQAMGFKWTTALNSEFAGDVSFEHWPIRSARWIGEFDPDTASYPVINRQNIKHALDVVSEIVDRYSGHPAVLGIEPVNEPWQYTPIKELKQFYWEGYLIVKKAAPYWKYIMHDSFRFDTSVWGGFMDGCPERALDTHIYQAWRDPDSRVGFYVDACQQKDKIAAMEREFGPVVVGEWSLATDNCAMWLNGFNDNLPGFPRLPCKYIPCSEPYMGREQPGAPVDNTKPIQGPYGSGMSGPIFGYCPVDRDWLKESSGNPQTGRDWVRAPPDAPSHLDDSDNVMTHLAYKKINAFSGIGHGFYFWNFRTDVAEPRWSYMLALEKGWIPKGNLNDERIQNACQAEDKFEFKCSLKHNIAEEAIREAISYILDANNETGTADDDTSRLDILTLTGPELRSSAGELIENYFEDHKGEGATCDFGGITMLVEINRTVTDDDEFGWDDDEYQQEIVYSGPSTSTIVLIGLLCILLGLIVGFIISMHMNKKFNEKVRESKYFKRVNSSTNSLVRKSFALPDYSNPDEIERLVTEQNKPGQKSYM</sequence>
<evidence type="ECO:0000256" key="5">
    <source>
        <dbReference type="SAM" id="SignalP"/>
    </source>
</evidence>
<dbReference type="AlphaFoldDB" id="A0AAD2CTR3"/>
<dbReference type="EMBL" id="CAKOGP040001224">
    <property type="protein sequence ID" value="CAJ1944515.1"/>
    <property type="molecule type" value="Genomic_DNA"/>
</dbReference>
<dbReference type="InterPro" id="IPR050386">
    <property type="entry name" value="Glycosyl_hydrolase_5"/>
</dbReference>
<dbReference type="GO" id="GO:0009986">
    <property type="term" value="C:cell surface"/>
    <property type="evidence" value="ECO:0007669"/>
    <property type="project" value="TreeGrafter"/>
</dbReference>
<evidence type="ECO:0000256" key="3">
    <source>
        <dbReference type="ARBA" id="ARBA00023295"/>
    </source>
</evidence>
<dbReference type="InterPro" id="IPR017853">
    <property type="entry name" value="GH"/>
</dbReference>
<dbReference type="Pfam" id="PF00150">
    <property type="entry name" value="Cellulase"/>
    <property type="match status" value="1"/>
</dbReference>
<name>A0AAD2CTR3_9STRA</name>
<feature type="signal peptide" evidence="5">
    <location>
        <begin position="1"/>
        <end position="21"/>
    </location>
</feature>
<evidence type="ECO:0000313" key="7">
    <source>
        <dbReference type="EMBL" id="CAJ1944515.1"/>
    </source>
</evidence>
<evidence type="ECO:0000256" key="2">
    <source>
        <dbReference type="ARBA" id="ARBA00022801"/>
    </source>
</evidence>
<comment type="caution">
    <text evidence="7">The sequence shown here is derived from an EMBL/GenBank/DDBJ whole genome shotgun (WGS) entry which is preliminary data.</text>
</comment>
<protein>
    <recommendedName>
        <fullName evidence="6">Glycoside hydrolase family 5 domain-containing protein</fullName>
    </recommendedName>
</protein>
<proteinExistence type="inferred from homology"/>
<reference evidence="7" key="1">
    <citation type="submission" date="2023-08" db="EMBL/GenBank/DDBJ databases">
        <authorList>
            <person name="Audoor S."/>
            <person name="Bilcke G."/>
        </authorList>
    </citation>
    <scope>NUCLEOTIDE SEQUENCE</scope>
</reference>
<dbReference type="PANTHER" id="PTHR31297">
    <property type="entry name" value="GLUCAN ENDO-1,6-BETA-GLUCOSIDASE B"/>
    <property type="match status" value="1"/>
</dbReference>
<feature type="domain" description="Glycoside hydrolase family 5" evidence="6">
    <location>
        <begin position="119"/>
        <end position="377"/>
    </location>
</feature>
<keyword evidence="5" id="KW-0732">Signal</keyword>